<dbReference type="EMBL" id="JHEH01000005">
    <property type="protein sequence ID" value="KEP70715.1"/>
    <property type="molecule type" value="Genomic_DNA"/>
</dbReference>
<dbReference type="AlphaFoldDB" id="A0A074TKN0"/>
<dbReference type="eggNOG" id="COG1236">
    <property type="taxonomic scope" value="Bacteria"/>
</dbReference>
<dbReference type="Proteomes" id="UP000027725">
    <property type="component" value="Unassembled WGS sequence"/>
</dbReference>
<protein>
    <recommendedName>
        <fullName evidence="3">Phosphoglycerate mutase</fullName>
    </recommendedName>
</protein>
<keyword evidence="2" id="KW-1185">Reference proteome</keyword>
<name>A0A074TKN0_9RHOB</name>
<reference evidence="1 2" key="1">
    <citation type="submission" date="2014-03" db="EMBL/GenBank/DDBJ databases">
        <title>The draft genome sequence of Thioclava dalianensis DLFJ1-1.</title>
        <authorList>
            <person name="Lai Q."/>
            <person name="Shao Z."/>
        </authorList>
    </citation>
    <scope>NUCLEOTIDE SEQUENCE [LARGE SCALE GENOMIC DNA]</scope>
    <source>
        <strain evidence="1 2">DLFJ1-1</strain>
    </source>
</reference>
<evidence type="ECO:0000313" key="2">
    <source>
        <dbReference type="Proteomes" id="UP000027725"/>
    </source>
</evidence>
<evidence type="ECO:0000313" key="1">
    <source>
        <dbReference type="EMBL" id="KEP70715.1"/>
    </source>
</evidence>
<comment type="caution">
    <text evidence="1">The sequence shown here is derived from an EMBL/GenBank/DDBJ whole genome shotgun (WGS) entry which is preliminary data.</text>
</comment>
<organism evidence="1 2">
    <name type="scientific">Thioclava dalianensis</name>
    <dbReference type="NCBI Taxonomy" id="1185766"/>
    <lineage>
        <taxon>Bacteria</taxon>
        <taxon>Pseudomonadati</taxon>
        <taxon>Pseudomonadota</taxon>
        <taxon>Alphaproteobacteria</taxon>
        <taxon>Rhodobacterales</taxon>
        <taxon>Paracoccaceae</taxon>
        <taxon>Thioclava</taxon>
    </lineage>
</organism>
<dbReference type="RefSeq" id="WP_038063927.1">
    <property type="nucleotide sequence ID" value="NZ_FOVB01000002.1"/>
</dbReference>
<gene>
    <name evidence="1" type="ORF">DL1_16180</name>
</gene>
<accession>A0A074TKN0</accession>
<evidence type="ECO:0008006" key="3">
    <source>
        <dbReference type="Google" id="ProtNLM"/>
    </source>
</evidence>
<proteinExistence type="predicted"/>
<sequence length="119" mass="12947">MALHIMRHGEVAFDDTSREAIADGLQRRSLSPQSGALAPLSTRAFDQSTRFLLCDTPNADGGMGIDRGLADQCISALRNEGLLLVENKRVDKVRRADPSQKSAHYAAAVEKRAVLLSTR</sequence>